<dbReference type="InterPro" id="IPR002477">
    <property type="entry name" value="Peptidoglycan-bd-like"/>
</dbReference>
<dbReference type="SUPFAM" id="SSF47090">
    <property type="entry name" value="PGBD-like"/>
    <property type="match status" value="1"/>
</dbReference>
<dbReference type="Proteomes" id="UP000251891">
    <property type="component" value="Unassembled WGS sequence"/>
</dbReference>
<gene>
    <name evidence="5" type="ORF">DPM19_09035</name>
</gene>
<feature type="signal peptide" evidence="3">
    <location>
        <begin position="1"/>
        <end position="20"/>
    </location>
</feature>
<dbReference type="Gene3D" id="2.40.420.20">
    <property type="match status" value="1"/>
</dbReference>
<dbReference type="InterPro" id="IPR036366">
    <property type="entry name" value="PGBDSf"/>
</dbReference>
<keyword evidence="6" id="KW-1185">Reference proteome</keyword>
<evidence type="ECO:0000259" key="4">
    <source>
        <dbReference type="Pfam" id="PF01471"/>
    </source>
</evidence>
<reference evidence="5 6" key="1">
    <citation type="submission" date="2018-06" db="EMBL/GenBank/DDBJ databases">
        <title>Actinomadura craniellae sp. nov. isolated from marine sponge Craniella sp.</title>
        <authorList>
            <person name="Li L."/>
            <person name="Xu Q.H."/>
            <person name="Lin H.W."/>
            <person name="Lu Y.H."/>
        </authorList>
    </citation>
    <scope>NUCLEOTIDE SEQUENCE [LARGE SCALE GENOMIC DNA]</scope>
    <source>
        <strain evidence="5 6">LHW63021</strain>
    </source>
</reference>
<evidence type="ECO:0000256" key="3">
    <source>
        <dbReference type="SAM" id="SignalP"/>
    </source>
</evidence>
<keyword evidence="3" id="KW-0732">Signal</keyword>
<dbReference type="GO" id="GO:0030313">
    <property type="term" value="C:cell envelope"/>
    <property type="evidence" value="ECO:0007669"/>
    <property type="project" value="UniProtKB-SubCell"/>
</dbReference>
<dbReference type="Gene3D" id="1.10.101.10">
    <property type="entry name" value="PGBD-like superfamily/PGBD"/>
    <property type="match status" value="1"/>
</dbReference>
<proteinExistence type="predicted"/>
<organism evidence="5 6">
    <name type="scientific">Actinomadura craniellae</name>
    <dbReference type="NCBI Taxonomy" id="2231787"/>
    <lineage>
        <taxon>Bacteria</taxon>
        <taxon>Bacillati</taxon>
        <taxon>Actinomycetota</taxon>
        <taxon>Actinomycetes</taxon>
        <taxon>Streptosporangiales</taxon>
        <taxon>Thermomonosporaceae</taxon>
        <taxon>Actinomadura</taxon>
    </lineage>
</organism>
<dbReference type="Pfam" id="PF01471">
    <property type="entry name" value="PG_binding_1"/>
    <property type="match status" value="1"/>
</dbReference>
<evidence type="ECO:0000313" key="5">
    <source>
        <dbReference type="EMBL" id="RAY15890.1"/>
    </source>
</evidence>
<dbReference type="RefSeq" id="WP_111864702.1">
    <property type="nucleotide sequence ID" value="NZ_QLYX01000003.1"/>
</dbReference>
<dbReference type="PANTHER" id="PTHR32347">
    <property type="entry name" value="EFFLUX SYSTEM COMPONENT YKNX-RELATED"/>
    <property type="match status" value="1"/>
</dbReference>
<feature type="domain" description="Peptidoglycan binding-like" evidence="4">
    <location>
        <begin position="117"/>
        <end position="167"/>
    </location>
</feature>
<dbReference type="PROSITE" id="PS51257">
    <property type="entry name" value="PROKAR_LIPOPROTEIN"/>
    <property type="match status" value="1"/>
</dbReference>
<accession>A0A365H9S0</accession>
<comment type="subcellular location">
    <subcellularLocation>
        <location evidence="1">Cell envelope</location>
    </subcellularLocation>
</comment>
<evidence type="ECO:0000256" key="1">
    <source>
        <dbReference type="ARBA" id="ARBA00004196"/>
    </source>
</evidence>
<dbReference type="InterPro" id="IPR036365">
    <property type="entry name" value="PGBD-like_sf"/>
</dbReference>
<dbReference type="EMBL" id="QLYX01000003">
    <property type="protein sequence ID" value="RAY15890.1"/>
    <property type="molecule type" value="Genomic_DNA"/>
</dbReference>
<dbReference type="AlphaFoldDB" id="A0A365H9S0"/>
<evidence type="ECO:0000313" key="6">
    <source>
        <dbReference type="Proteomes" id="UP000251891"/>
    </source>
</evidence>
<dbReference type="OrthoDB" id="3268648at2"/>
<name>A0A365H9S0_9ACTN</name>
<feature type="chain" id="PRO_5039054772" description="Peptidoglycan binding-like domain-containing protein" evidence="3">
    <location>
        <begin position="21"/>
        <end position="349"/>
    </location>
</feature>
<keyword evidence="2" id="KW-0175">Coiled coil</keyword>
<protein>
    <recommendedName>
        <fullName evidence="4">Peptidoglycan binding-like domain-containing protein</fullName>
    </recommendedName>
</protein>
<dbReference type="InterPro" id="IPR050465">
    <property type="entry name" value="UPF0194_transport"/>
</dbReference>
<evidence type="ECO:0000256" key="2">
    <source>
        <dbReference type="ARBA" id="ARBA00023054"/>
    </source>
</evidence>
<sequence length="349" mass="35567">MRRKQGLAAAAAVLACGAAAGLVLTGRDAPAAAPEPLATAEVTRGDLVDTVSVEGELGHRGERELTAARAGTVTSVPAPGAVVGQGGALYAVDLEPVVLMYGTVPLYRPLRMGVPDGPDVRQLERALRALGYGAGLTVDRHFSAATAHAVRRWQHAAGLPRTGAVTAGQVVFLPSQARIAETPAAVGAAVAPGRPVLTVTGTARAVHVELRASRRDLVRKGVQVTVELPGGTTARGRVVSVGATARKPEEEGAEATLDVKIELTGRAGTGGLDRAPVTVALAAERRRNVLSVPVEALLALRAGGYGVEVVEPSGARRVLAVRTGAYGSGRVEVSAAGLRAGLRVGVPEL</sequence>
<comment type="caution">
    <text evidence="5">The sequence shown here is derived from an EMBL/GenBank/DDBJ whole genome shotgun (WGS) entry which is preliminary data.</text>
</comment>